<dbReference type="InterPro" id="IPR045741">
    <property type="entry name" value="PorV"/>
</dbReference>
<name>A0A1M6ALG6_9FLAO</name>
<organism evidence="3 4">
    <name type="scientific">Mesonia phycicola</name>
    <dbReference type="NCBI Taxonomy" id="579105"/>
    <lineage>
        <taxon>Bacteria</taxon>
        <taxon>Pseudomonadati</taxon>
        <taxon>Bacteroidota</taxon>
        <taxon>Flavobacteriia</taxon>
        <taxon>Flavobacteriales</taxon>
        <taxon>Flavobacteriaceae</taxon>
        <taxon>Mesonia</taxon>
    </lineage>
</organism>
<feature type="chain" id="PRO_5013110446" description="Type IX secretion system protein PorV domain-containing protein" evidence="1">
    <location>
        <begin position="19"/>
        <end position="358"/>
    </location>
</feature>
<protein>
    <recommendedName>
        <fullName evidence="2">Type IX secretion system protein PorV domain-containing protein</fullName>
    </recommendedName>
</protein>
<reference evidence="3 4" key="1">
    <citation type="submission" date="2016-11" db="EMBL/GenBank/DDBJ databases">
        <authorList>
            <person name="Jaros S."/>
            <person name="Januszkiewicz K."/>
            <person name="Wedrychowicz H."/>
        </authorList>
    </citation>
    <scope>NUCLEOTIDE SEQUENCE [LARGE SCALE GENOMIC DNA]</scope>
    <source>
        <strain evidence="3 4">DSM 21425</strain>
    </source>
</reference>
<sequence length="358" mass="40096">MNRKLLLFFIFLGPSLFAQTLAKYSNEFLNIGVDAAAFGMANSVVATSDDVNSAYWNPAGLMNLEDNEVSLMHSSYFANIANYDYLAGAMPIDDRSTVAFSVIRFGVDNIMNTTQLIDQNGQINYDNITYFSAADYAFTLSYARNLLLVDGFSYGVNAKVIRRIIGDFATSWGVGFDAGFQYKTDRSGWVFGAMARDITTTYNTWTIDEEEYSTVQEAIEGENQELPETTEITIPKLQLGIAKTFTVRYDFDIKTELDLHMRFAETNDIFSSSAISVTPSFGFEVGYIDLVYLRGGVGNFQNVEQFDNTTEVGFQPGFGIGFKYKGIHLDYAFTDIGDQSVALYSNVFSLKLDWTLFR</sequence>
<dbReference type="STRING" id="579105.SAMN04488096_101326"/>
<proteinExistence type="predicted"/>
<dbReference type="Proteomes" id="UP000184225">
    <property type="component" value="Unassembled WGS sequence"/>
</dbReference>
<dbReference type="RefSeq" id="WP_073147560.1">
    <property type="nucleotide sequence ID" value="NZ_FQYY01000001.1"/>
</dbReference>
<dbReference type="Gene3D" id="2.40.160.60">
    <property type="entry name" value="Outer membrane protein transport protein (OMPP1/FadL/TodX)"/>
    <property type="match status" value="1"/>
</dbReference>
<dbReference type="NCBIfam" id="NF033709">
    <property type="entry name" value="PorV_fam"/>
    <property type="match status" value="1"/>
</dbReference>
<gene>
    <name evidence="3" type="ORF">SAMN04488096_101326</name>
</gene>
<evidence type="ECO:0000256" key="1">
    <source>
        <dbReference type="SAM" id="SignalP"/>
    </source>
</evidence>
<dbReference type="Pfam" id="PF19572">
    <property type="entry name" value="PorV"/>
    <property type="match status" value="1"/>
</dbReference>
<evidence type="ECO:0000313" key="3">
    <source>
        <dbReference type="EMBL" id="SHI37257.1"/>
    </source>
</evidence>
<dbReference type="EMBL" id="FQYY01000001">
    <property type="protein sequence ID" value="SHI37257.1"/>
    <property type="molecule type" value="Genomic_DNA"/>
</dbReference>
<feature type="signal peptide" evidence="1">
    <location>
        <begin position="1"/>
        <end position="18"/>
    </location>
</feature>
<dbReference type="SUPFAM" id="SSF56935">
    <property type="entry name" value="Porins"/>
    <property type="match status" value="1"/>
</dbReference>
<keyword evidence="4" id="KW-1185">Reference proteome</keyword>
<keyword evidence="1" id="KW-0732">Signal</keyword>
<accession>A0A1M6ALG6</accession>
<evidence type="ECO:0000313" key="4">
    <source>
        <dbReference type="Proteomes" id="UP000184225"/>
    </source>
</evidence>
<evidence type="ECO:0000259" key="2">
    <source>
        <dbReference type="Pfam" id="PF19572"/>
    </source>
</evidence>
<dbReference type="AlphaFoldDB" id="A0A1M6ALG6"/>
<feature type="domain" description="Type IX secretion system protein PorV" evidence="2">
    <location>
        <begin position="26"/>
        <end position="161"/>
    </location>
</feature>